<dbReference type="PROSITE" id="PS51257">
    <property type="entry name" value="PROKAR_LIPOPROTEIN"/>
    <property type="match status" value="1"/>
</dbReference>
<proteinExistence type="predicted"/>
<reference evidence="1" key="1">
    <citation type="submission" date="2019-03" db="EMBL/GenBank/DDBJ databases">
        <title>Single cell metagenomics reveals metabolic interactions within the superorganism composed of flagellate Streblomastix strix and complex community of Bacteroidetes bacteria on its surface.</title>
        <authorList>
            <person name="Treitli S.C."/>
            <person name="Kolisko M."/>
            <person name="Husnik F."/>
            <person name="Keeling P."/>
            <person name="Hampl V."/>
        </authorList>
    </citation>
    <scope>NUCLEOTIDE SEQUENCE</scope>
    <source>
        <strain evidence="1">STM</strain>
    </source>
</reference>
<accession>A0A5J4PIQ5</accession>
<protein>
    <recommendedName>
        <fullName evidence="2">Lipocalin-like domain-containing protein</fullName>
    </recommendedName>
</protein>
<dbReference type="EMBL" id="SNRY01007984">
    <property type="protein sequence ID" value="KAA6309357.1"/>
    <property type="molecule type" value="Genomic_DNA"/>
</dbReference>
<dbReference type="AlphaFoldDB" id="A0A5J4PIQ5"/>
<sequence length="124" mass="14184">MKRIWYGAAFVFAITLLFTSCTPEDESFDELLLPGVWQAGTLYYKYNSNHSGATWDTSDDVTESEAQEFTWTLSGSMLTQLHIEAVLPETRATVPKVYTVMKLTETSLIYKDDFSKSWSFTKVR</sequence>
<comment type="caution">
    <text evidence="1">The sequence shown here is derived from an EMBL/GenBank/DDBJ whole genome shotgun (WGS) entry which is preliminary data.</text>
</comment>
<evidence type="ECO:0008006" key="2">
    <source>
        <dbReference type="Google" id="ProtNLM"/>
    </source>
</evidence>
<organism evidence="1">
    <name type="scientific">termite gut metagenome</name>
    <dbReference type="NCBI Taxonomy" id="433724"/>
    <lineage>
        <taxon>unclassified sequences</taxon>
        <taxon>metagenomes</taxon>
        <taxon>organismal metagenomes</taxon>
    </lineage>
</organism>
<name>A0A5J4PIQ5_9ZZZZ</name>
<gene>
    <name evidence="1" type="ORF">EZS27_039131</name>
</gene>
<evidence type="ECO:0000313" key="1">
    <source>
        <dbReference type="EMBL" id="KAA6309357.1"/>
    </source>
</evidence>